<accession>A0AAD5K1C2</accession>
<protein>
    <recommendedName>
        <fullName evidence="5">MARVEL domain-containing protein</fullName>
    </recommendedName>
</protein>
<feature type="compositionally biased region" description="Polar residues" evidence="1">
    <location>
        <begin position="211"/>
        <end position="222"/>
    </location>
</feature>
<keyword evidence="2" id="KW-0812">Transmembrane</keyword>
<evidence type="ECO:0000256" key="1">
    <source>
        <dbReference type="SAM" id="MobiDB-lite"/>
    </source>
</evidence>
<evidence type="ECO:0008006" key="5">
    <source>
        <dbReference type="Google" id="ProtNLM"/>
    </source>
</evidence>
<dbReference type="Proteomes" id="UP001209540">
    <property type="component" value="Unassembled WGS sequence"/>
</dbReference>
<reference evidence="3" key="2">
    <citation type="submission" date="2023-02" db="EMBL/GenBank/DDBJ databases">
        <authorList>
            <consortium name="DOE Joint Genome Institute"/>
            <person name="Mondo S.J."/>
            <person name="Chang Y."/>
            <person name="Wang Y."/>
            <person name="Ahrendt S."/>
            <person name="Andreopoulos W."/>
            <person name="Barry K."/>
            <person name="Beard J."/>
            <person name="Benny G.L."/>
            <person name="Blankenship S."/>
            <person name="Bonito G."/>
            <person name="Cuomo C."/>
            <person name="Desiro A."/>
            <person name="Gervers K.A."/>
            <person name="Hundley H."/>
            <person name="Kuo A."/>
            <person name="LaButti K."/>
            <person name="Lang B.F."/>
            <person name="Lipzen A."/>
            <person name="O'Donnell K."/>
            <person name="Pangilinan J."/>
            <person name="Reynolds N."/>
            <person name="Sandor L."/>
            <person name="Smith M.W."/>
            <person name="Tsang A."/>
            <person name="Grigoriev I.V."/>
            <person name="Stajich J.E."/>
            <person name="Spatafora J.W."/>
        </authorList>
    </citation>
    <scope>NUCLEOTIDE SEQUENCE</scope>
    <source>
        <strain evidence="3">RSA 2281</strain>
    </source>
</reference>
<organism evidence="3 4">
    <name type="scientific">Phascolomyces articulosus</name>
    <dbReference type="NCBI Taxonomy" id="60185"/>
    <lineage>
        <taxon>Eukaryota</taxon>
        <taxon>Fungi</taxon>
        <taxon>Fungi incertae sedis</taxon>
        <taxon>Mucoromycota</taxon>
        <taxon>Mucoromycotina</taxon>
        <taxon>Mucoromycetes</taxon>
        <taxon>Mucorales</taxon>
        <taxon>Lichtheimiaceae</taxon>
        <taxon>Phascolomyces</taxon>
    </lineage>
</organism>
<dbReference type="AlphaFoldDB" id="A0AAD5K1C2"/>
<sequence>MAVTTNNLSSWITSKLKSTHYIQLIHMLNALLGLILFCLLIGVAVNIRTFISNGAELAGFGNYNVFAYPASYVYMLIPSVCSFVYSIILVLDPSPSYPAWYPSKTFLSSIGLFAGALFLAALFPAIPGGDMITNPESALSCTWVDFMEWRTIYNNEDIYPWVNKMDAACQTLRAADAFCWIITVGWFALLAIYILRIRQIKKKAASITNVSRNTSTKPQHQPSWPMEEIKTTTDTKTEVSA</sequence>
<dbReference type="EMBL" id="JAIXMP010000012">
    <property type="protein sequence ID" value="KAI9264332.1"/>
    <property type="molecule type" value="Genomic_DNA"/>
</dbReference>
<keyword evidence="2" id="KW-1133">Transmembrane helix</keyword>
<reference evidence="3" key="1">
    <citation type="journal article" date="2022" name="IScience">
        <title>Evolution of zygomycete secretomes and the origins of terrestrial fungal ecologies.</title>
        <authorList>
            <person name="Chang Y."/>
            <person name="Wang Y."/>
            <person name="Mondo S."/>
            <person name="Ahrendt S."/>
            <person name="Andreopoulos W."/>
            <person name="Barry K."/>
            <person name="Beard J."/>
            <person name="Benny G.L."/>
            <person name="Blankenship S."/>
            <person name="Bonito G."/>
            <person name="Cuomo C."/>
            <person name="Desiro A."/>
            <person name="Gervers K.A."/>
            <person name="Hundley H."/>
            <person name="Kuo A."/>
            <person name="LaButti K."/>
            <person name="Lang B.F."/>
            <person name="Lipzen A."/>
            <person name="O'Donnell K."/>
            <person name="Pangilinan J."/>
            <person name="Reynolds N."/>
            <person name="Sandor L."/>
            <person name="Smith M.E."/>
            <person name="Tsang A."/>
            <person name="Grigoriev I.V."/>
            <person name="Stajich J.E."/>
            <person name="Spatafora J.W."/>
        </authorList>
    </citation>
    <scope>NUCLEOTIDE SEQUENCE</scope>
    <source>
        <strain evidence="3">RSA 2281</strain>
    </source>
</reference>
<feature type="region of interest" description="Disordered" evidence="1">
    <location>
        <begin position="211"/>
        <end position="241"/>
    </location>
</feature>
<name>A0AAD5K1C2_9FUNG</name>
<keyword evidence="2" id="KW-0472">Membrane</keyword>
<feature type="transmembrane region" description="Helical" evidence="2">
    <location>
        <begin position="71"/>
        <end position="93"/>
    </location>
</feature>
<evidence type="ECO:0000313" key="3">
    <source>
        <dbReference type="EMBL" id="KAI9264332.1"/>
    </source>
</evidence>
<feature type="transmembrane region" description="Helical" evidence="2">
    <location>
        <begin position="24"/>
        <end position="51"/>
    </location>
</feature>
<feature type="compositionally biased region" description="Basic and acidic residues" evidence="1">
    <location>
        <begin position="227"/>
        <end position="241"/>
    </location>
</feature>
<feature type="transmembrane region" description="Helical" evidence="2">
    <location>
        <begin position="174"/>
        <end position="195"/>
    </location>
</feature>
<evidence type="ECO:0000313" key="4">
    <source>
        <dbReference type="Proteomes" id="UP001209540"/>
    </source>
</evidence>
<comment type="caution">
    <text evidence="3">The sequence shown here is derived from an EMBL/GenBank/DDBJ whole genome shotgun (WGS) entry which is preliminary data.</text>
</comment>
<proteinExistence type="predicted"/>
<keyword evidence="4" id="KW-1185">Reference proteome</keyword>
<feature type="transmembrane region" description="Helical" evidence="2">
    <location>
        <begin position="105"/>
        <end position="126"/>
    </location>
</feature>
<evidence type="ECO:0000256" key="2">
    <source>
        <dbReference type="SAM" id="Phobius"/>
    </source>
</evidence>
<gene>
    <name evidence="3" type="ORF">BDA99DRAFT_537044</name>
</gene>